<reference evidence="8" key="3">
    <citation type="submission" date="2025-09" db="UniProtKB">
        <authorList>
            <consortium name="Ensembl"/>
        </authorList>
    </citation>
    <scope>IDENTIFICATION</scope>
</reference>
<comment type="similarity">
    <text evidence="2">Belongs to the tumor necrosis factor family.</text>
</comment>
<proteinExistence type="inferred from homology"/>
<evidence type="ECO:0000313" key="9">
    <source>
        <dbReference type="Proteomes" id="UP001501920"/>
    </source>
</evidence>
<reference evidence="8 9" key="1">
    <citation type="submission" date="2020-10" db="EMBL/GenBank/DDBJ databases">
        <title>Pygocentrus nattereri (red-bellied piranha) genome, fPygNat1, primary haplotype.</title>
        <authorList>
            <person name="Myers G."/>
            <person name="Meyer A."/>
            <person name="Karagic N."/>
            <person name="Pippel M."/>
            <person name="Winkler S."/>
            <person name="Tracey A."/>
            <person name="Wood J."/>
            <person name="Formenti G."/>
            <person name="Howe K."/>
            <person name="Fedrigo O."/>
            <person name="Jarvis E.D."/>
        </authorList>
    </citation>
    <scope>NUCLEOTIDE SEQUENCE [LARGE SCALE GENOMIC DNA]</scope>
</reference>
<sequence length="274" mass="30749">MTADSRPEAAYNELREDCSGPSQSGRWSSYFLTLSLILAAETFITACFLYHFTSDIHTSLRQGLYPIDCLYQYLDQEEDELNGGGMTSCELMKKEFQNSAQQVLTRTVNEHNVTQIFKPAVHLGAKQELKQYHHLQKTGAVTPALEHLNWEALSGQSSLEGLMRLSPDGEIVVPQDGIYFVYSQVYFESSHSGRDLQFTQYMFKQTALQPEPAMLAKATATPCLMSESGAALFSSHQGALFHLERGDRLSLYIHNLGTVRFAPESTYFGAFMID</sequence>
<dbReference type="Ensembl" id="ENSPNAT00000086637.1">
    <property type="protein sequence ID" value="ENSPNAP00000042356.1"/>
    <property type="gene ID" value="ENSPNAG00000030376.1"/>
</dbReference>
<keyword evidence="4 6" id="KW-0472">Membrane</keyword>
<keyword evidence="9" id="KW-1185">Reference proteome</keyword>
<dbReference type="GO" id="GO:0016020">
    <property type="term" value="C:membrane"/>
    <property type="evidence" value="ECO:0007669"/>
    <property type="project" value="UniProtKB-SubCell"/>
</dbReference>
<organism evidence="8 9">
    <name type="scientific">Pygocentrus nattereri</name>
    <name type="common">Red-bellied piranha</name>
    <dbReference type="NCBI Taxonomy" id="42514"/>
    <lineage>
        <taxon>Eukaryota</taxon>
        <taxon>Metazoa</taxon>
        <taxon>Chordata</taxon>
        <taxon>Craniata</taxon>
        <taxon>Vertebrata</taxon>
        <taxon>Euteleostomi</taxon>
        <taxon>Actinopterygii</taxon>
        <taxon>Neopterygii</taxon>
        <taxon>Teleostei</taxon>
        <taxon>Ostariophysi</taxon>
        <taxon>Characiformes</taxon>
        <taxon>Characoidei</taxon>
        <taxon>Pygocentrus</taxon>
    </lineage>
</organism>
<dbReference type="PROSITE" id="PS50049">
    <property type="entry name" value="THD_2"/>
    <property type="match status" value="1"/>
</dbReference>
<dbReference type="Proteomes" id="UP001501920">
    <property type="component" value="Chromosome 23"/>
</dbReference>
<keyword evidence="6" id="KW-1133">Transmembrane helix</keyword>
<feature type="region of interest" description="Disordered" evidence="5">
    <location>
        <begin position="1"/>
        <end position="24"/>
    </location>
</feature>
<dbReference type="AlphaFoldDB" id="A0AAR2IXM2"/>
<dbReference type="GeneTree" id="ENSGT01130000278318"/>
<comment type="subcellular location">
    <subcellularLocation>
        <location evidence="1">Membrane</location>
    </subcellularLocation>
</comment>
<dbReference type="SMART" id="SM00207">
    <property type="entry name" value="TNF"/>
    <property type="match status" value="1"/>
</dbReference>
<dbReference type="CDD" id="cd00184">
    <property type="entry name" value="TNF"/>
    <property type="match status" value="1"/>
</dbReference>
<dbReference type="SUPFAM" id="SSF49842">
    <property type="entry name" value="TNF-like"/>
    <property type="match status" value="1"/>
</dbReference>
<keyword evidence="3" id="KW-0202">Cytokine</keyword>
<dbReference type="Pfam" id="PF00229">
    <property type="entry name" value="TNF"/>
    <property type="match status" value="1"/>
</dbReference>
<dbReference type="PANTHER" id="PTHR11471:SF55">
    <property type="entry name" value="DEATH LIGAND 3"/>
    <property type="match status" value="1"/>
</dbReference>
<evidence type="ECO:0000256" key="5">
    <source>
        <dbReference type="SAM" id="MobiDB-lite"/>
    </source>
</evidence>
<protein>
    <submittedName>
        <fullName evidence="8">Tumor necrosis factor (ligand) superfamily, member 10 like 4</fullName>
    </submittedName>
</protein>
<name>A0AAR2IXM2_PYGNA</name>
<reference evidence="8" key="2">
    <citation type="submission" date="2025-08" db="UniProtKB">
        <authorList>
            <consortium name="Ensembl"/>
        </authorList>
    </citation>
    <scope>IDENTIFICATION</scope>
</reference>
<dbReference type="InterPro" id="IPR006052">
    <property type="entry name" value="TNF_dom"/>
</dbReference>
<feature type="domain" description="THD" evidence="7">
    <location>
        <begin position="119"/>
        <end position="273"/>
    </location>
</feature>
<evidence type="ECO:0000256" key="4">
    <source>
        <dbReference type="ARBA" id="ARBA00023136"/>
    </source>
</evidence>
<dbReference type="PANTHER" id="PTHR11471">
    <property type="entry name" value="TUMOR NECROSIS FACTOR FAMILY MEMBER"/>
    <property type="match status" value="1"/>
</dbReference>
<keyword evidence="6" id="KW-0812">Transmembrane</keyword>
<dbReference type="Gene3D" id="2.60.120.40">
    <property type="match status" value="1"/>
</dbReference>
<dbReference type="GO" id="GO:0006955">
    <property type="term" value="P:immune response"/>
    <property type="evidence" value="ECO:0007669"/>
    <property type="project" value="InterPro"/>
</dbReference>
<feature type="transmembrane region" description="Helical" evidence="6">
    <location>
        <begin position="30"/>
        <end position="52"/>
    </location>
</feature>
<evidence type="ECO:0000313" key="8">
    <source>
        <dbReference type="Ensembl" id="ENSPNAP00000042356.1"/>
    </source>
</evidence>
<evidence type="ECO:0000259" key="7">
    <source>
        <dbReference type="PROSITE" id="PS50049"/>
    </source>
</evidence>
<dbReference type="GO" id="GO:0005125">
    <property type="term" value="F:cytokine activity"/>
    <property type="evidence" value="ECO:0007669"/>
    <property type="project" value="UniProtKB-KW"/>
</dbReference>
<evidence type="ECO:0000256" key="3">
    <source>
        <dbReference type="ARBA" id="ARBA00022514"/>
    </source>
</evidence>
<evidence type="ECO:0000256" key="2">
    <source>
        <dbReference type="ARBA" id="ARBA00008670"/>
    </source>
</evidence>
<evidence type="ECO:0000256" key="1">
    <source>
        <dbReference type="ARBA" id="ARBA00004370"/>
    </source>
</evidence>
<dbReference type="GO" id="GO:0005615">
    <property type="term" value="C:extracellular space"/>
    <property type="evidence" value="ECO:0007669"/>
    <property type="project" value="UniProtKB-KW"/>
</dbReference>
<dbReference type="InterPro" id="IPR008983">
    <property type="entry name" value="Tumour_necrosis_fac-like_dom"/>
</dbReference>
<evidence type="ECO:0000256" key="6">
    <source>
        <dbReference type="SAM" id="Phobius"/>
    </source>
</evidence>
<accession>A0AAR2IXM2</accession>
<dbReference type="GO" id="GO:0005164">
    <property type="term" value="F:tumor necrosis factor receptor binding"/>
    <property type="evidence" value="ECO:0007669"/>
    <property type="project" value="InterPro"/>
</dbReference>